<feature type="non-terminal residue" evidence="1">
    <location>
        <position position="1"/>
    </location>
</feature>
<organism evidence="1 2">
    <name type="scientific">Encephalitozoon hellem</name>
    <name type="common">Microsporidian parasite</name>
    <dbReference type="NCBI Taxonomy" id="27973"/>
    <lineage>
        <taxon>Eukaryota</taxon>
        <taxon>Fungi</taxon>
        <taxon>Fungi incertae sedis</taxon>
        <taxon>Microsporidia</taxon>
        <taxon>Unikaryonidae</taxon>
        <taxon>Encephalitozoon</taxon>
    </lineage>
</organism>
<accession>A0A9Q9C5D2</accession>
<dbReference type="AlphaFoldDB" id="A0A9Q9C5D2"/>
<protein>
    <submittedName>
        <fullName evidence="1">Uncharacterized protein</fullName>
    </submittedName>
</protein>
<dbReference type="EMBL" id="CP075155">
    <property type="protein sequence ID" value="UTX44025.1"/>
    <property type="molecule type" value="Genomic_DNA"/>
</dbReference>
<reference evidence="1" key="1">
    <citation type="submission" date="2021-05" db="EMBL/GenBank/DDBJ databases">
        <title>Encephalitozoon hellem ATCC 50604 Complete Genome.</title>
        <authorList>
            <person name="Mascarenhas dos Santos A.C."/>
            <person name="Julian A.T."/>
            <person name="Pombert J.-F."/>
        </authorList>
    </citation>
    <scope>NUCLEOTIDE SEQUENCE</scope>
    <source>
        <strain evidence="1">ATCC 50604</strain>
    </source>
</reference>
<gene>
    <name evidence="1" type="ORF">GPU96_09g18050</name>
</gene>
<name>A0A9Q9C5D2_ENCHE</name>
<evidence type="ECO:0000313" key="2">
    <source>
        <dbReference type="Proteomes" id="UP001059546"/>
    </source>
</evidence>
<proteinExistence type="predicted"/>
<evidence type="ECO:0000313" key="1">
    <source>
        <dbReference type="EMBL" id="UTX44025.1"/>
    </source>
</evidence>
<dbReference type="Proteomes" id="UP001059546">
    <property type="component" value="Chromosome IX"/>
</dbReference>
<sequence length="20" mass="2216">AAVVSVTAYYLYNIQIKKGN</sequence>